<sequence>MDRAVVDFTRRLVRTPSPSKREGELAALVVAEMERLGYDEAYVDTAGNAVGRIRGREEGPGWLLLTHLDHVDVGDEANWPHPPFSGHVDEAGRLWGRGAVDIKGPLAATVYGAAAARAEGPPPRDVWVASVVQEELGGAGAARLVPELKDRVAAAVIAEPSSLQVIYGHRGVARVRLVFEGSPHHAALSRSADNPNFALARFLQRLSVARRHRDPVLGASSITPTILHADTTSANRTPGRVTLILDWRTTGEVPEEMEAFLAELGRGLALSFEVPPLWEHGELENTPGVRTDPDHPLVRQLERVRREVLGPGPAPGLWAFATDGRYTHAAGIPTVGFGPGDPTLAHTEHECIEVEQLLAGTRFYDALVRETPRS</sequence>
<protein>
    <submittedName>
        <fullName evidence="4">M20/M25/M40 family metallo-hydrolase</fullName>
    </submittedName>
</protein>
<dbReference type="AlphaFoldDB" id="A0A7C4Z9L9"/>
<evidence type="ECO:0000313" key="4">
    <source>
        <dbReference type="EMBL" id="HGY10016.1"/>
    </source>
</evidence>
<dbReference type="SUPFAM" id="SSF53187">
    <property type="entry name" value="Zn-dependent exopeptidases"/>
    <property type="match status" value="1"/>
</dbReference>
<dbReference type="Gene3D" id="3.40.630.10">
    <property type="entry name" value="Zn peptidases"/>
    <property type="match status" value="2"/>
</dbReference>
<dbReference type="InterPro" id="IPR011650">
    <property type="entry name" value="Peptidase_M20_dimer"/>
</dbReference>
<keyword evidence="1" id="KW-0479">Metal-binding</keyword>
<dbReference type="EMBL" id="DRPZ01000211">
    <property type="protein sequence ID" value="HGY10016.1"/>
    <property type="molecule type" value="Genomic_DNA"/>
</dbReference>
<proteinExistence type="predicted"/>
<organism evidence="4">
    <name type="scientific">Oceanithermus profundus</name>
    <dbReference type="NCBI Taxonomy" id="187137"/>
    <lineage>
        <taxon>Bacteria</taxon>
        <taxon>Thermotogati</taxon>
        <taxon>Deinococcota</taxon>
        <taxon>Deinococci</taxon>
        <taxon>Thermales</taxon>
        <taxon>Thermaceae</taxon>
        <taxon>Oceanithermus</taxon>
    </lineage>
</organism>
<dbReference type="Pfam" id="PF07687">
    <property type="entry name" value="M20_dimer"/>
    <property type="match status" value="1"/>
</dbReference>
<accession>A0A7C4Z9L9</accession>
<name>A0A7C4Z9L9_9DEIN</name>
<keyword evidence="2" id="KW-0378">Hydrolase</keyword>
<dbReference type="InterPro" id="IPR002933">
    <property type="entry name" value="Peptidase_M20"/>
</dbReference>
<gene>
    <name evidence="4" type="ORF">ENK37_08215</name>
</gene>
<dbReference type="GO" id="GO:0046872">
    <property type="term" value="F:metal ion binding"/>
    <property type="evidence" value="ECO:0007669"/>
    <property type="project" value="UniProtKB-KW"/>
</dbReference>
<reference evidence="4" key="1">
    <citation type="journal article" date="2020" name="mSystems">
        <title>Genome- and Community-Level Interaction Insights into Carbon Utilization and Element Cycling Functions of Hydrothermarchaeota in Hydrothermal Sediment.</title>
        <authorList>
            <person name="Zhou Z."/>
            <person name="Liu Y."/>
            <person name="Xu W."/>
            <person name="Pan J."/>
            <person name="Luo Z.H."/>
            <person name="Li M."/>
        </authorList>
    </citation>
    <scope>NUCLEOTIDE SEQUENCE [LARGE SCALE GENOMIC DNA]</scope>
    <source>
        <strain evidence="4">HyVt-570</strain>
    </source>
</reference>
<evidence type="ECO:0000259" key="3">
    <source>
        <dbReference type="Pfam" id="PF07687"/>
    </source>
</evidence>
<dbReference type="PANTHER" id="PTHR43808">
    <property type="entry name" value="ACETYLORNITHINE DEACETYLASE"/>
    <property type="match status" value="1"/>
</dbReference>
<comment type="caution">
    <text evidence="4">The sequence shown here is derived from an EMBL/GenBank/DDBJ whole genome shotgun (WGS) entry which is preliminary data.</text>
</comment>
<dbReference type="GO" id="GO:0016787">
    <property type="term" value="F:hydrolase activity"/>
    <property type="evidence" value="ECO:0007669"/>
    <property type="project" value="UniProtKB-KW"/>
</dbReference>
<evidence type="ECO:0000256" key="2">
    <source>
        <dbReference type="ARBA" id="ARBA00022801"/>
    </source>
</evidence>
<feature type="domain" description="Peptidase M20 dimerisation" evidence="3">
    <location>
        <begin position="167"/>
        <end position="255"/>
    </location>
</feature>
<dbReference type="InterPro" id="IPR036264">
    <property type="entry name" value="Bact_exopeptidase_dim_dom"/>
</dbReference>
<dbReference type="InterPro" id="IPR050072">
    <property type="entry name" value="Peptidase_M20A"/>
</dbReference>
<dbReference type="Proteomes" id="UP000885759">
    <property type="component" value="Unassembled WGS sequence"/>
</dbReference>
<evidence type="ECO:0000256" key="1">
    <source>
        <dbReference type="ARBA" id="ARBA00022723"/>
    </source>
</evidence>
<dbReference type="Pfam" id="PF01546">
    <property type="entry name" value="Peptidase_M20"/>
    <property type="match status" value="1"/>
</dbReference>
<dbReference type="SUPFAM" id="SSF55031">
    <property type="entry name" value="Bacterial exopeptidase dimerisation domain"/>
    <property type="match status" value="1"/>
</dbReference>